<evidence type="ECO:0000256" key="5">
    <source>
        <dbReference type="SAM" id="MobiDB-lite"/>
    </source>
</evidence>
<dbReference type="PANTHER" id="PTHR23111">
    <property type="entry name" value="ZINC FINGER PROTEIN"/>
    <property type="match status" value="1"/>
</dbReference>
<proteinExistence type="predicted"/>
<organism evidence="7 8">
    <name type="scientific">Arachis hypogaea</name>
    <name type="common">Peanut</name>
    <dbReference type="NCBI Taxonomy" id="3818"/>
    <lineage>
        <taxon>Eukaryota</taxon>
        <taxon>Viridiplantae</taxon>
        <taxon>Streptophyta</taxon>
        <taxon>Embryophyta</taxon>
        <taxon>Tracheophyta</taxon>
        <taxon>Spermatophyta</taxon>
        <taxon>Magnoliopsida</taxon>
        <taxon>eudicotyledons</taxon>
        <taxon>Gunneridae</taxon>
        <taxon>Pentapetalae</taxon>
        <taxon>rosids</taxon>
        <taxon>fabids</taxon>
        <taxon>Fabales</taxon>
        <taxon>Fabaceae</taxon>
        <taxon>Papilionoideae</taxon>
        <taxon>50 kb inversion clade</taxon>
        <taxon>dalbergioids sensu lato</taxon>
        <taxon>Dalbergieae</taxon>
        <taxon>Pterocarpus clade</taxon>
        <taxon>Arachis</taxon>
    </lineage>
</organism>
<feature type="compositionally biased region" description="Basic and acidic residues" evidence="5">
    <location>
        <begin position="394"/>
        <end position="410"/>
    </location>
</feature>
<dbReference type="Proteomes" id="UP000289738">
    <property type="component" value="Chromosome B01"/>
</dbReference>
<dbReference type="GO" id="GO:0005737">
    <property type="term" value="C:cytoplasm"/>
    <property type="evidence" value="ECO:0007669"/>
    <property type="project" value="TreeGrafter"/>
</dbReference>
<reference evidence="7 8" key="1">
    <citation type="submission" date="2019-01" db="EMBL/GenBank/DDBJ databases">
        <title>Sequencing of cultivated peanut Arachis hypogaea provides insights into genome evolution and oil improvement.</title>
        <authorList>
            <person name="Chen X."/>
        </authorList>
    </citation>
    <scope>NUCLEOTIDE SEQUENCE [LARGE SCALE GENOMIC DNA]</scope>
    <source>
        <strain evidence="8">cv. Fuhuasheng</strain>
        <tissue evidence="7">Leaves</tissue>
    </source>
</reference>
<evidence type="ECO:0000256" key="1">
    <source>
        <dbReference type="ARBA" id="ARBA00022723"/>
    </source>
</evidence>
<evidence type="ECO:0000256" key="2">
    <source>
        <dbReference type="ARBA" id="ARBA00022771"/>
    </source>
</evidence>
<feature type="compositionally biased region" description="Acidic residues" evidence="5">
    <location>
        <begin position="444"/>
        <end position="463"/>
    </location>
</feature>
<dbReference type="GO" id="GO:0003729">
    <property type="term" value="F:mRNA binding"/>
    <property type="evidence" value="ECO:0007669"/>
    <property type="project" value="TreeGrafter"/>
</dbReference>
<keyword evidence="2 4" id="KW-0863">Zinc-finger</keyword>
<gene>
    <name evidence="7" type="ORF">Ahy_B01g051555</name>
</gene>
<dbReference type="OrthoDB" id="448399at2759"/>
<feature type="region of interest" description="Disordered" evidence="5">
    <location>
        <begin position="346"/>
        <end position="473"/>
    </location>
</feature>
<feature type="region of interest" description="Disordered" evidence="5">
    <location>
        <begin position="205"/>
        <end position="231"/>
    </location>
</feature>
<feature type="domain" description="RanBP2-type" evidence="6">
    <location>
        <begin position="282"/>
        <end position="311"/>
    </location>
</feature>
<feature type="domain" description="RanBP2-type" evidence="6">
    <location>
        <begin position="315"/>
        <end position="344"/>
    </location>
</feature>
<dbReference type="InterPro" id="IPR036443">
    <property type="entry name" value="Znf_RanBP2_sf"/>
</dbReference>
<feature type="domain" description="RanBP2-type" evidence="6">
    <location>
        <begin position="238"/>
        <end position="267"/>
    </location>
</feature>
<keyword evidence="3" id="KW-0862">Zinc</keyword>
<keyword evidence="8" id="KW-1185">Reference proteome</keyword>
<evidence type="ECO:0000256" key="4">
    <source>
        <dbReference type="PROSITE-ProRule" id="PRU00322"/>
    </source>
</evidence>
<dbReference type="PANTHER" id="PTHR23111:SF23">
    <property type="entry name" value="RAN BP2_NZF ZINC FINGER-LIKE SUPERFAMILY PROTEIN"/>
    <property type="match status" value="1"/>
</dbReference>
<feature type="compositionally biased region" description="Basic and acidic residues" evidence="5">
    <location>
        <begin position="371"/>
        <end position="384"/>
    </location>
</feature>
<dbReference type="AlphaFoldDB" id="A0A445AM61"/>
<dbReference type="PROSITE" id="PS01358">
    <property type="entry name" value="ZF_RANBP2_1"/>
    <property type="match status" value="3"/>
</dbReference>
<evidence type="ECO:0000256" key="3">
    <source>
        <dbReference type="ARBA" id="ARBA00022833"/>
    </source>
</evidence>
<comment type="caution">
    <text evidence="7">The sequence shown here is derived from an EMBL/GenBank/DDBJ whole genome shotgun (WGS) entry which is preliminary data.</text>
</comment>
<dbReference type="Gene3D" id="4.10.1060.10">
    <property type="entry name" value="Zinc finger, RanBP2-type"/>
    <property type="match status" value="3"/>
</dbReference>
<sequence length="473" mass="54549">MIIRSVWKHRVAPTTSFVSSSTSLLSHTLAPEKEQQSPPLLVSHPWPEWIHLIDFLLKRGYFVANHELSFGPKELSNAIRTACLNFGRDHFDLLRFLPRKDIANTVAFGCPSLDRKVINSAKRLRAHLNFDEGNVCSSCNLRGECDRAFVKAREDQGGRTVDVMRIILTYGLDPIIGSVDNKTCLKKNVKESVRSLLNEIVEHSTSNKNPYLPDTTEAVPEQLHPDRQDKGNIDVPMKQGDWVCPKCNFLNFARNIRCLRCDSLCEQKIKQFKEDNNHLPLKKGDWICNTCNFLNFAKNTRCFQCKEKPPKRHLNPGEWECDSCNYINFRRNMVCLKCDHRRPKASSLQPEQEHNNHHKNNKLTHSGHQVGCRDKSLMESERQNSRRGSLTWRFVEDKNENHKRSSKLKDPSQFIDFPIAGGKTSLSEPQRREAYKNELLSQSETDDDLWSDDNVSTDEEEMSEWFGSAKKVR</sequence>
<dbReference type="GO" id="GO:0008270">
    <property type="term" value="F:zinc ion binding"/>
    <property type="evidence" value="ECO:0007669"/>
    <property type="project" value="UniProtKB-KW"/>
</dbReference>
<dbReference type="Pfam" id="PF00641">
    <property type="entry name" value="Zn_ribbon_RanBP"/>
    <property type="match status" value="3"/>
</dbReference>
<dbReference type="SUPFAM" id="SSF90209">
    <property type="entry name" value="Ran binding protein zinc finger-like"/>
    <property type="match status" value="3"/>
</dbReference>
<accession>A0A445AM61</accession>
<name>A0A445AM61_ARAHY</name>
<dbReference type="STRING" id="3818.A0A445AM61"/>
<protein>
    <recommendedName>
        <fullName evidence="6">RanBP2-type domain-containing protein</fullName>
    </recommendedName>
</protein>
<dbReference type="InterPro" id="IPR001876">
    <property type="entry name" value="Znf_RanBP2"/>
</dbReference>
<evidence type="ECO:0000313" key="7">
    <source>
        <dbReference type="EMBL" id="RYR27537.1"/>
    </source>
</evidence>
<keyword evidence="1" id="KW-0479">Metal-binding</keyword>
<dbReference type="SMART" id="SM00547">
    <property type="entry name" value="ZnF_RBZ"/>
    <property type="match status" value="3"/>
</dbReference>
<dbReference type="Gramene" id="arahy.Tifrunner.gnm2.ann2.Ah11g024100.1">
    <property type="protein sequence ID" value="arahy.Tifrunner.gnm2.ann2.Ah11g024100.1-CDS"/>
    <property type="gene ID" value="arahy.Tifrunner.gnm2.ann2.Ah11g024100"/>
</dbReference>
<dbReference type="PROSITE" id="PS50199">
    <property type="entry name" value="ZF_RANBP2_2"/>
    <property type="match status" value="3"/>
</dbReference>
<evidence type="ECO:0000313" key="8">
    <source>
        <dbReference type="Proteomes" id="UP000289738"/>
    </source>
</evidence>
<dbReference type="EMBL" id="SDMP01000011">
    <property type="protein sequence ID" value="RYR27537.1"/>
    <property type="molecule type" value="Genomic_DNA"/>
</dbReference>
<evidence type="ECO:0000259" key="6">
    <source>
        <dbReference type="PROSITE" id="PS50199"/>
    </source>
</evidence>